<reference evidence="3 5" key="1">
    <citation type="submission" date="2024-01" db="EMBL/GenBank/DDBJ databases">
        <title>The genomes of 5 underutilized Papilionoideae crops provide insights into root nodulation and disease resistance.</title>
        <authorList>
            <person name="Yuan L."/>
        </authorList>
    </citation>
    <scope>NUCLEOTIDE SEQUENCE [LARGE SCALE GENOMIC DNA]</scope>
    <source>
        <strain evidence="3">LY-2023</strain>
        <tissue evidence="3">Leaf</tissue>
    </source>
</reference>
<keyword evidence="2" id="KW-0732">Signal</keyword>
<dbReference type="EMBL" id="JAYKXN010000001">
    <property type="protein sequence ID" value="KAK7317431.1"/>
    <property type="molecule type" value="Genomic_DNA"/>
</dbReference>
<dbReference type="EMBL" id="JAYKXN010000001">
    <property type="protein sequence ID" value="KAK7317427.1"/>
    <property type="molecule type" value="Genomic_DNA"/>
</dbReference>
<sequence>MINVFHIPLYHKLETSLFLFILFLSLNICIARPLVDVEEASNTQIRISGKVQPLESKNGMIKPEGTRAKNSIGAVEESSKHMKMVVDHNKALESTKQEEISGFVAVMKRVDSVPLHVPHIKQDQNPGFHSDYSRPTTRPPSHN</sequence>
<dbReference type="PANTHER" id="PTHR34961:SF5">
    <property type="entry name" value="TRANSMEMBRANE PROTEIN"/>
    <property type="match status" value="1"/>
</dbReference>
<accession>A0AAN9KHA7</accession>
<evidence type="ECO:0000313" key="4">
    <source>
        <dbReference type="EMBL" id="KAK7317431.1"/>
    </source>
</evidence>
<organism evidence="3 5">
    <name type="scientific">Clitoria ternatea</name>
    <name type="common">Butterfly pea</name>
    <dbReference type="NCBI Taxonomy" id="43366"/>
    <lineage>
        <taxon>Eukaryota</taxon>
        <taxon>Viridiplantae</taxon>
        <taxon>Streptophyta</taxon>
        <taxon>Embryophyta</taxon>
        <taxon>Tracheophyta</taxon>
        <taxon>Spermatophyta</taxon>
        <taxon>Magnoliopsida</taxon>
        <taxon>eudicotyledons</taxon>
        <taxon>Gunneridae</taxon>
        <taxon>Pentapetalae</taxon>
        <taxon>rosids</taxon>
        <taxon>fabids</taxon>
        <taxon>Fabales</taxon>
        <taxon>Fabaceae</taxon>
        <taxon>Papilionoideae</taxon>
        <taxon>50 kb inversion clade</taxon>
        <taxon>NPAAA clade</taxon>
        <taxon>indigoferoid/millettioid clade</taxon>
        <taxon>Phaseoleae</taxon>
        <taxon>Clitoria</taxon>
    </lineage>
</organism>
<keyword evidence="5" id="KW-1185">Reference proteome</keyword>
<proteinExistence type="predicted"/>
<protein>
    <submittedName>
        <fullName evidence="3">Uncharacterized protein</fullName>
    </submittedName>
</protein>
<evidence type="ECO:0000313" key="3">
    <source>
        <dbReference type="EMBL" id="KAK7317427.1"/>
    </source>
</evidence>
<evidence type="ECO:0000313" key="5">
    <source>
        <dbReference type="Proteomes" id="UP001359559"/>
    </source>
</evidence>
<dbReference type="InterPro" id="IPR053313">
    <property type="entry name" value="RGF"/>
</dbReference>
<evidence type="ECO:0000256" key="2">
    <source>
        <dbReference type="SAM" id="SignalP"/>
    </source>
</evidence>
<feature type="region of interest" description="Disordered" evidence="1">
    <location>
        <begin position="118"/>
        <end position="143"/>
    </location>
</feature>
<name>A0AAN9KHA7_CLITE</name>
<dbReference type="PANTHER" id="PTHR34961">
    <property type="entry name" value="TRANSMEMBRANE PROTEIN"/>
    <property type="match status" value="1"/>
</dbReference>
<comment type="caution">
    <text evidence="3">The sequence shown here is derived from an EMBL/GenBank/DDBJ whole genome shotgun (WGS) entry which is preliminary data.</text>
</comment>
<evidence type="ECO:0000256" key="1">
    <source>
        <dbReference type="SAM" id="MobiDB-lite"/>
    </source>
</evidence>
<feature type="signal peptide" evidence="2">
    <location>
        <begin position="1"/>
        <end position="31"/>
    </location>
</feature>
<dbReference type="AlphaFoldDB" id="A0AAN9KHA7"/>
<feature type="compositionally biased region" description="Polar residues" evidence="1">
    <location>
        <begin position="123"/>
        <end position="143"/>
    </location>
</feature>
<gene>
    <name evidence="3" type="ORF">RJT34_01650</name>
    <name evidence="4" type="ORF">RJT34_01660</name>
</gene>
<feature type="chain" id="PRO_5044711261" evidence="2">
    <location>
        <begin position="32"/>
        <end position="143"/>
    </location>
</feature>
<dbReference type="Proteomes" id="UP001359559">
    <property type="component" value="Unassembled WGS sequence"/>
</dbReference>